<dbReference type="Pfam" id="PF01522">
    <property type="entry name" value="Polysacc_deac_1"/>
    <property type="match status" value="1"/>
</dbReference>
<dbReference type="Proteomes" id="UP001299220">
    <property type="component" value="Unassembled WGS sequence"/>
</dbReference>
<evidence type="ECO:0000259" key="3">
    <source>
        <dbReference type="PROSITE" id="PS51677"/>
    </source>
</evidence>
<evidence type="ECO:0000256" key="1">
    <source>
        <dbReference type="ARBA" id="ARBA00004613"/>
    </source>
</evidence>
<dbReference type="InterPro" id="IPR011330">
    <property type="entry name" value="Glyco_hydro/deAcase_b/a-brl"/>
</dbReference>
<dbReference type="PANTHER" id="PTHR34216">
    <property type="match status" value="1"/>
</dbReference>
<name>A0ABS9CP17_9FIRM</name>
<dbReference type="InterPro" id="IPR002509">
    <property type="entry name" value="NODB_dom"/>
</dbReference>
<dbReference type="InterPro" id="IPR051398">
    <property type="entry name" value="Polysacch_Deacetylase"/>
</dbReference>
<sequence>MYGIVNLKRWLRYAAAAVLAAGAVGVFGTLLTVFAADSGVELPVIMYHAVIDDSARLGKYVISPTELENDFRWLKSHGYTAVLSEDLIHYTETGAPLPEKPVLITFDDGYYNNYLYAFPAAKQYCMKFVLSPIGKCADLYTETPDQSPYYAHATWEMLREMQDSGLVEIGNHTYDLHSSDGARLGTKRLSTESMDAYREMLSEDVLLFQEKAKTNLGREPVLFAYPFGAVSEGEPEIIAELGFKVTLSCEERTSTVTRDPQSLIYLGRYLRPTGETSEAFFSRILG</sequence>
<dbReference type="SUPFAM" id="SSF88713">
    <property type="entry name" value="Glycoside hydrolase/deacetylase"/>
    <property type="match status" value="1"/>
</dbReference>
<accession>A0ABS9CP17</accession>
<keyword evidence="5" id="KW-1185">Reference proteome</keyword>
<evidence type="ECO:0000256" key="2">
    <source>
        <dbReference type="ARBA" id="ARBA00022729"/>
    </source>
</evidence>
<comment type="caution">
    <text evidence="4">The sequence shown here is derived from an EMBL/GenBank/DDBJ whole genome shotgun (WGS) entry which is preliminary data.</text>
</comment>
<evidence type="ECO:0000313" key="4">
    <source>
        <dbReference type="EMBL" id="MCF2652888.1"/>
    </source>
</evidence>
<proteinExistence type="predicted"/>
<dbReference type="PANTHER" id="PTHR34216:SF3">
    <property type="entry name" value="POLY-BETA-1,6-N-ACETYL-D-GLUCOSAMINE N-DEACETYLASE"/>
    <property type="match status" value="1"/>
</dbReference>
<organism evidence="4 5">
    <name type="scientific">Anaeromassilibacillus senegalensis</name>
    <dbReference type="NCBI Taxonomy" id="1673717"/>
    <lineage>
        <taxon>Bacteria</taxon>
        <taxon>Bacillati</taxon>
        <taxon>Bacillota</taxon>
        <taxon>Clostridia</taxon>
        <taxon>Eubacteriales</taxon>
        <taxon>Acutalibacteraceae</taxon>
        <taxon>Anaeromassilibacillus</taxon>
    </lineage>
</organism>
<reference evidence="4 5" key="1">
    <citation type="submission" date="2020-12" db="EMBL/GenBank/DDBJ databases">
        <title>Whole genome sequences of gut porcine anaerobes.</title>
        <authorList>
            <person name="Kubasova T."/>
            <person name="Jahodarova E."/>
            <person name="Rychlik I."/>
        </authorList>
    </citation>
    <scope>NUCLEOTIDE SEQUENCE [LARGE SCALE GENOMIC DNA]</scope>
    <source>
        <strain evidence="4 5">An867</strain>
    </source>
</reference>
<feature type="domain" description="NodB homology" evidence="3">
    <location>
        <begin position="100"/>
        <end position="286"/>
    </location>
</feature>
<comment type="subcellular location">
    <subcellularLocation>
        <location evidence="1">Secreted</location>
    </subcellularLocation>
</comment>
<dbReference type="Gene3D" id="3.20.20.370">
    <property type="entry name" value="Glycoside hydrolase/deacetylase"/>
    <property type="match status" value="1"/>
</dbReference>
<dbReference type="RefSeq" id="WP_235323929.1">
    <property type="nucleotide sequence ID" value="NZ_JAFBIT010000003.1"/>
</dbReference>
<dbReference type="PROSITE" id="PS51677">
    <property type="entry name" value="NODB"/>
    <property type="match status" value="1"/>
</dbReference>
<protein>
    <submittedName>
        <fullName evidence="4">Polysaccharide deacetylase family protein</fullName>
    </submittedName>
</protein>
<gene>
    <name evidence="4" type="ORF">JQM67_09770</name>
</gene>
<evidence type="ECO:0000313" key="5">
    <source>
        <dbReference type="Proteomes" id="UP001299220"/>
    </source>
</evidence>
<keyword evidence="2" id="KW-0732">Signal</keyword>
<dbReference type="EMBL" id="JAFBIT010000003">
    <property type="protein sequence ID" value="MCF2652888.1"/>
    <property type="molecule type" value="Genomic_DNA"/>
</dbReference>